<protein>
    <recommendedName>
        <fullName evidence="7">G-protein coupled receptors family 2 profile 2 domain-containing protein</fullName>
    </recommendedName>
</protein>
<dbReference type="CDD" id="cd15039">
    <property type="entry name" value="7tmB3_Methuselah-like"/>
    <property type="match status" value="1"/>
</dbReference>
<evidence type="ECO:0000313" key="8">
    <source>
        <dbReference type="EMBL" id="KAJ8319282.1"/>
    </source>
</evidence>
<name>A0ABQ9FPR2_TEGGR</name>
<keyword evidence="3 5" id="KW-1133">Transmembrane helix</keyword>
<feature type="transmembrane region" description="Helical" evidence="5">
    <location>
        <begin position="444"/>
        <end position="465"/>
    </location>
</feature>
<organism evidence="8 9">
    <name type="scientific">Tegillarca granosa</name>
    <name type="common">Malaysian cockle</name>
    <name type="synonym">Anadara granosa</name>
    <dbReference type="NCBI Taxonomy" id="220873"/>
    <lineage>
        <taxon>Eukaryota</taxon>
        <taxon>Metazoa</taxon>
        <taxon>Spiralia</taxon>
        <taxon>Lophotrochozoa</taxon>
        <taxon>Mollusca</taxon>
        <taxon>Bivalvia</taxon>
        <taxon>Autobranchia</taxon>
        <taxon>Pteriomorphia</taxon>
        <taxon>Arcoida</taxon>
        <taxon>Arcoidea</taxon>
        <taxon>Arcidae</taxon>
        <taxon>Tegillarca</taxon>
    </lineage>
</organism>
<dbReference type="PANTHER" id="PTHR45902">
    <property type="entry name" value="LATROPHILIN RECEPTOR-LIKE PROTEIN A"/>
    <property type="match status" value="1"/>
</dbReference>
<feature type="domain" description="G-protein coupled receptors family 2 profile 2" evidence="7">
    <location>
        <begin position="442"/>
        <end position="691"/>
    </location>
</feature>
<dbReference type="PROSITE" id="PS50261">
    <property type="entry name" value="G_PROTEIN_RECEP_F2_4"/>
    <property type="match status" value="1"/>
</dbReference>
<evidence type="ECO:0000256" key="5">
    <source>
        <dbReference type="SAM" id="Phobius"/>
    </source>
</evidence>
<feature type="transmembrane region" description="Helical" evidence="5">
    <location>
        <begin position="640"/>
        <end position="662"/>
    </location>
</feature>
<evidence type="ECO:0000256" key="4">
    <source>
        <dbReference type="ARBA" id="ARBA00023136"/>
    </source>
</evidence>
<keyword evidence="9" id="KW-1185">Reference proteome</keyword>
<comment type="subcellular location">
    <subcellularLocation>
        <location evidence="1">Membrane</location>
        <topology evidence="1">Multi-pass membrane protein</topology>
    </subcellularLocation>
</comment>
<feature type="transmembrane region" description="Helical" evidence="5">
    <location>
        <begin position="668"/>
        <end position="690"/>
    </location>
</feature>
<dbReference type="PRINTS" id="PR00249">
    <property type="entry name" value="GPCRSECRETIN"/>
</dbReference>
<comment type="caution">
    <text evidence="8">The sequence shown here is derived from an EMBL/GenBank/DDBJ whole genome shotgun (WGS) entry which is preliminary data.</text>
</comment>
<dbReference type="EMBL" id="JARBDR010000214">
    <property type="protein sequence ID" value="KAJ8319282.1"/>
    <property type="molecule type" value="Genomic_DNA"/>
</dbReference>
<feature type="transmembrane region" description="Helical" evidence="5">
    <location>
        <begin position="550"/>
        <end position="574"/>
    </location>
</feature>
<feature type="signal peptide" evidence="6">
    <location>
        <begin position="1"/>
        <end position="21"/>
    </location>
</feature>
<evidence type="ECO:0000256" key="6">
    <source>
        <dbReference type="SAM" id="SignalP"/>
    </source>
</evidence>
<gene>
    <name evidence="8" type="ORF">KUTeg_004373</name>
</gene>
<dbReference type="Gene3D" id="1.20.1070.10">
    <property type="entry name" value="Rhodopsin 7-helix transmembrane proteins"/>
    <property type="match status" value="1"/>
</dbReference>
<evidence type="ECO:0000259" key="7">
    <source>
        <dbReference type="PROSITE" id="PS50261"/>
    </source>
</evidence>
<keyword evidence="2 5" id="KW-0812">Transmembrane</keyword>
<proteinExistence type="predicted"/>
<dbReference type="InterPro" id="IPR017981">
    <property type="entry name" value="GPCR_2-like_7TM"/>
</dbReference>
<dbReference type="InterPro" id="IPR000832">
    <property type="entry name" value="GPCR_2_secretin-like"/>
</dbReference>
<feature type="transmembrane region" description="Helical" evidence="5">
    <location>
        <begin position="477"/>
        <end position="495"/>
    </location>
</feature>
<reference evidence="8 9" key="1">
    <citation type="submission" date="2022-12" db="EMBL/GenBank/DDBJ databases">
        <title>Chromosome-level genome of Tegillarca granosa.</title>
        <authorList>
            <person name="Kim J."/>
        </authorList>
    </citation>
    <scope>NUCLEOTIDE SEQUENCE [LARGE SCALE GENOMIC DNA]</scope>
    <source>
        <strain evidence="8">Teg-2019</strain>
        <tissue evidence="8">Adductor muscle</tissue>
    </source>
</reference>
<dbReference type="Pfam" id="PF00002">
    <property type="entry name" value="7tm_2"/>
    <property type="match status" value="1"/>
</dbReference>
<dbReference type="InterPro" id="IPR053231">
    <property type="entry name" value="GPCR_LN-TM7"/>
</dbReference>
<keyword evidence="6" id="KW-0732">Signal</keyword>
<evidence type="ECO:0000313" key="9">
    <source>
        <dbReference type="Proteomes" id="UP001217089"/>
    </source>
</evidence>
<keyword evidence="4 5" id="KW-0472">Membrane</keyword>
<dbReference type="PANTHER" id="PTHR45902:SF4">
    <property type="entry name" value="G-PROTEIN COUPLED RECEPTORS FAMILY 2 PROFILE 2 DOMAIN-CONTAINING PROTEIN"/>
    <property type="match status" value="1"/>
</dbReference>
<evidence type="ECO:0000256" key="1">
    <source>
        <dbReference type="ARBA" id="ARBA00004141"/>
    </source>
</evidence>
<sequence>MDTRIIFNLFFLIIFVCVVKGSDNFLNLNYNDYYDDIEDDLEGEDCLKIWSCDLKDESDFERIIEFRELNCRCDADCGLYGDCCHDAVAKESVVPPETLQLLECQYLPGVEEIYNTYIVQKCPQNANKDIRKLCEEKSEDYLILKTPVTGKKSGLLYKNMYCAMCNREMYEYWTPGLDCGWKRRYQGNISFPELKNNSHCQIRYHAPSGNIRARQCFTITDNCVDDQNSDVCATGNFSLVFGQGIYRNSDCASCNGEIRQNLSCIAATKHFAKSSLKRFNINYSYRLLIDINTNTEIITSSKKGRFQSELNKNHATKCGVNEIYDPFNEVCRKIYCELPYILNNSKCFLPESEMLASRRKTKINFDPMKDKKHLPCPKTKLNQNEYRIINKSGKIYLFATKQILDEEHFYLDGPFAFVCINYTMISLDGPVIKNLLDYSNAEKYLSFVGIILSIVALLIGLIIYIRFKKLRNIPGKNLMCLMVALCLGQVLFLVAPSLETQSGLCIAVAVFIHCMFLSSFFWMNLMAFDICLTFSKSFMRSSEGGKSKRFYYYSAYGWLTPICIVIFSVCFDQTDLDFRAMYGEGVCWIANRKGLLVFFLAPLILIITANIIMFILTSRSIYISDKNSSQILQRKDKCKLFIYIKLCIIMGLTWICGFVATFSNVMVLWYIFIIFNSLQGVFIFIAFVCNKKVYYLIRGRTRSKTISSKTASSNSKSTRSTRTVVSLLSRNSESTI</sequence>
<evidence type="ECO:0000256" key="3">
    <source>
        <dbReference type="ARBA" id="ARBA00022989"/>
    </source>
</evidence>
<feature type="transmembrane region" description="Helical" evidence="5">
    <location>
        <begin position="594"/>
        <end position="616"/>
    </location>
</feature>
<evidence type="ECO:0000256" key="2">
    <source>
        <dbReference type="ARBA" id="ARBA00022692"/>
    </source>
</evidence>
<dbReference type="Proteomes" id="UP001217089">
    <property type="component" value="Unassembled WGS sequence"/>
</dbReference>
<feature type="chain" id="PRO_5046810902" description="G-protein coupled receptors family 2 profile 2 domain-containing protein" evidence="6">
    <location>
        <begin position="22"/>
        <end position="736"/>
    </location>
</feature>
<accession>A0ABQ9FPR2</accession>
<feature type="transmembrane region" description="Helical" evidence="5">
    <location>
        <begin position="501"/>
        <end position="529"/>
    </location>
</feature>